<dbReference type="Gene3D" id="2.60.40.1820">
    <property type="match status" value="1"/>
</dbReference>
<dbReference type="Proteomes" id="UP001642464">
    <property type="component" value="Unassembled WGS sequence"/>
</dbReference>
<evidence type="ECO:0000313" key="2">
    <source>
        <dbReference type="EMBL" id="CAK9088082.1"/>
    </source>
</evidence>
<reference evidence="2 3" key="1">
    <citation type="submission" date="2024-02" db="EMBL/GenBank/DDBJ databases">
        <authorList>
            <person name="Chen Y."/>
            <person name="Shah S."/>
            <person name="Dougan E. K."/>
            <person name="Thang M."/>
            <person name="Chan C."/>
        </authorList>
    </citation>
    <scope>NUCLEOTIDE SEQUENCE [LARGE SCALE GENOMIC DNA]</scope>
</reference>
<keyword evidence="2" id="KW-0418">Kinase</keyword>
<accession>A0ABP0QIQ1</accession>
<name>A0ABP0QIQ1_9DINO</name>
<dbReference type="GO" id="GO:0016301">
    <property type="term" value="F:kinase activity"/>
    <property type="evidence" value="ECO:0007669"/>
    <property type="project" value="UniProtKB-KW"/>
</dbReference>
<keyword evidence="2" id="KW-0808">Transferase</keyword>
<evidence type="ECO:0000256" key="1">
    <source>
        <dbReference type="SAM" id="Phobius"/>
    </source>
</evidence>
<proteinExistence type="predicted"/>
<gene>
    <name evidence="2" type="ORF">SCF082_LOCUS41606</name>
</gene>
<keyword evidence="1" id="KW-1133">Transmembrane helix</keyword>
<protein>
    <submittedName>
        <fullName evidence="2">Serine/threonine-protein kinase Nek1</fullName>
    </submittedName>
</protein>
<feature type="transmembrane region" description="Helical" evidence="1">
    <location>
        <begin position="180"/>
        <end position="199"/>
    </location>
</feature>
<keyword evidence="3" id="KW-1185">Reference proteome</keyword>
<sequence>MGETIHVSIEIHVVCSNPNPYQVEILSDTPGHVYVGSDRGTDVGVLTLAEGSTLPAGGQGVIRVLMDSKIARTSSGSLVEKFLGDGEIPIYMDLKFDVGVNIIIGLLHFPPMTAPFDKKCGMHIGGMFQRAANKLGPLICRDSYDALTLAHLGEETGGMTFSAAQMDPDRIRMGETMKNVCILGAGGLSFFFGFFLTLLDWKTQQKLKPHETPESMFSYVFNPAAPSGAAKPPSCLGVAPQQAPALVRHLVTSSFLLLVAMASNNLVGMAPNVRAMASNLVASCLYVPIHRTLESLESGNFLRPSSPAAQQPSSLFNLMHLQTQTAIGYRWLQTCLNRAQYVPA</sequence>
<organism evidence="2 3">
    <name type="scientific">Durusdinium trenchii</name>
    <dbReference type="NCBI Taxonomy" id="1381693"/>
    <lineage>
        <taxon>Eukaryota</taxon>
        <taxon>Sar</taxon>
        <taxon>Alveolata</taxon>
        <taxon>Dinophyceae</taxon>
        <taxon>Suessiales</taxon>
        <taxon>Symbiodiniaceae</taxon>
        <taxon>Durusdinium</taxon>
    </lineage>
</organism>
<feature type="transmembrane region" description="Helical" evidence="1">
    <location>
        <begin position="246"/>
        <end position="267"/>
    </location>
</feature>
<keyword evidence="1" id="KW-0812">Transmembrane</keyword>
<keyword evidence="1" id="KW-0472">Membrane</keyword>
<comment type="caution">
    <text evidence="2">The sequence shown here is derived from an EMBL/GenBank/DDBJ whole genome shotgun (WGS) entry which is preliminary data.</text>
</comment>
<evidence type="ECO:0000313" key="3">
    <source>
        <dbReference type="Proteomes" id="UP001642464"/>
    </source>
</evidence>
<dbReference type="EMBL" id="CAXAMM010039655">
    <property type="protein sequence ID" value="CAK9088082.1"/>
    <property type="molecule type" value="Genomic_DNA"/>
</dbReference>